<accession>A0ABW2UJS5</accession>
<dbReference type="EMBL" id="JBHTFQ010000006">
    <property type="protein sequence ID" value="MFC7704967.1"/>
    <property type="molecule type" value="Genomic_DNA"/>
</dbReference>
<protein>
    <submittedName>
        <fullName evidence="3">Uncharacterized protein</fullName>
    </submittedName>
</protein>
<keyword evidence="4" id="KW-1185">Reference proteome</keyword>
<dbReference type="Proteomes" id="UP001596516">
    <property type="component" value="Unassembled WGS sequence"/>
</dbReference>
<comment type="caution">
    <text evidence="3">The sequence shown here is derived from an EMBL/GenBank/DDBJ whole genome shotgun (WGS) entry which is preliminary data.</text>
</comment>
<keyword evidence="2" id="KW-0732">Signal</keyword>
<feature type="signal peptide" evidence="2">
    <location>
        <begin position="1"/>
        <end position="24"/>
    </location>
</feature>
<proteinExistence type="predicted"/>
<reference evidence="4" key="1">
    <citation type="journal article" date="2019" name="Int. J. Syst. Evol. Microbiol.">
        <title>The Global Catalogue of Microorganisms (GCM) 10K type strain sequencing project: providing services to taxonomists for standard genome sequencing and annotation.</title>
        <authorList>
            <consortium name="The Broad Institute Genomics Platform"/>
            <consortium name="The Broad Institute Genome Sequencing Center for Infectious Disease"/>
            <person name="Wu L."/>
            <person name="Ma J."/>
        </authorList>
    </citation>
    <scope>NUCLEOTIDE SEQUENCE [LARGE SCALE GENOMIC DNA]</scope>
    <source>
        <strain evidence="4">CGMCC 1.12750</strain>
    </source>
</reference>
<sequence length="517" mass="55072">MSIRRGVLPFVALGALLAPLPALAQEAPLSAIDWLSESVASPPPQPVTPRAEEPAITDSALPEEISTRPIDGPSRDATGLLAPSVTGLPRKLWGETSTDELIALIRAQRPGGLPAVQDLLYTLLMAEVDPPADSDHSGRLFLARVDKLLEFGALDPAMSLLELAGQDEPETFRRFFDVALLMGDEDRACDTMRATPEIAPTFQARIFCLARGGDWNAAALSLRTGHALGQISAEDEALLARFLDPELFEGEPDLVPPSRPTPLVWRMFEALGEPIPTQTLPVAFAQADLRANTGWKSQIEAAERLARLGAISPNRLLGLYTERVPAASGGVWDRVRAVQRLDQALNREDAPDVLAQAVQTAWEVMGDAELEVILGQLYGEALMTRDLPGPAGATAYRLALLSPAYEEAATRRDPTQGEERFLAGIARGALDGASMPGSMAAAIRTGLGAEAPPADVAALIEGNRIGEALLRAARGLNEAASGDPRSAADGLAALRHLGLEDVARRAALQLMILERRG</sequence>
<organism evidence="3 4">
    <name type="scientific">Plastorhodobacter daqingensis</name>
    <dbReference type="NCBI Taxonomy" id="1387281"/>
    <lineage>
        <taxon>Bacteria</taxon>
        <taxon>Pseudomonadati</taxon>
        <taxon>Pseudomonadota</taxon>
        <taxon>Alphaproteobacteria</taxon>
        <taxon>Rhodobacterales</taxon>
        <taxon>Paracoccaceae</taxon>
        <taxon>Plastorhodobacter</taxon>
    </lineage>
</organism>
<name>A0ABW2UJS5_9RHOB</name>
<feature type="region of interest" description="Disordered" evidence="1">
    <location>
        <begin position="39"/>
        <end position="81"/>
    </location>
</feature>
<evidence type="ECO:0000313" key="3">
    <source>
        <dbReference type="EMBL" id="MFC7704967.1"/>
    </source>
</evidence>
<evidence type="ECO:0000313" key="4">
    <source>
        <dbReference type="Proteomes" id="UP001596516"/>
    </source>
</evidence>
<feature type="chain" id="PRO_5045063890" evidence="2">
    <location>
        <begin position="25"/>
        <end position="517"/>
    </location>
</feature>
<evidence type="ECO:0000256" key="1">
    <source>
        <dbReference type="SAM" id="MobiDB-lite"/>
    </source>
</evidence>
<gene>
    <name evidence="3" type="ORF">ACFQXB_12245</name>
</gene>
<dbReference type="RefSeq" id="WP_377404005.1">
    <property type="nucleotide sequence ID" value="NZ_JBHTFQ010000006.1"/>
</dbReference>
<evidence type="ECO:0000256" key="2">
    <source>
        <dbReference type="SAM" id="SignalP"/>
    </source>
</evidence>